<dbReference type="InParanoid" id="A0A2H3DXE7"/>
<gene>
    <name evidence="1" type="ORF">ARMGADRAFT_178349</name>
</gene>
<evidence type="ECO:0000313" key="2">
    <source>
        <dbReference type="Proteomes" id="UP000217790"/>
    </source>
</evidence>
<dbReference type="OrthoDB" id="2833246at2759"/>
<proteinExistence type="predicted"/>
<protein>
    <submittedName>
        <fullName evidence="1">Uncharacterized protein</fullName>
    </submittedName>
</protein>
<dbReference type="Proteomes" id="UP000217790">
    <property type="component" value="Unassembled WGS sequence"/>
</dbReference>
<reference evidence="2" key="1">
    <citation type="journal article" date="2017" name="Nat. Ecol. Evol.">
        <title>Genome expansion and lineage-specific genetic innovations in the forest pathogenic fungi Armillaria.</title>
        <authorList>
            <person name="Sipos G."/>
            <person name="Prasanna A.N."/>
            <person name="Walter M.C."/>
            <person name="O'Connor E."/>
            <person name="Balint B."/>
            <person name="Krizsan K."/>
            <person name="Kiss B."/>
            <person name="Hess J."/>
            <person name="Varga T."/>
            <person name="Slot J."/>
            <person name="Riley R."/>
            <person name="Boka B."/>
            <person name="Rigling D."/>
            <person name="Barry K."/>
            <person name="Lee J."/>
            <person name="Mihaltcheva S."/>
            <person name="LaButti K."/>
            <person name="Lipzen A."/>
            <person name="Waldron R."/>
            <person name="Moloney N.M."/>
            <person name="Sperisen C."/>
            <person name="Kredics L."/>
            <person name="Vagvoelgyi C."/>
            <person name="Patrignani A."/>
            <person name="Fitzpatrick D."/>
            <person name="Nagy I."/>
            <person name="Doyle S."/>
            <person name="Anderson J.B."/>
            <person name="Grigoriev I.V."/>
            <person name="Gueldener U."/>
            <person name="Muensterkoetter M."/>
            <person name="Nagy L.G."/>
        </authorList>
    </citation>
    <scope>NUCLEOTIDE SEQUENCE [LARGE SCALE GENOMIC DNA]</scope>
    <source>
        <strain evidence="2">Ar21-2</strain>
    </source>
</reference>
<dbReference type="AlphaFoldDB" id="A0A2H3DXE7"/>
<sequence>MVRRIACSSPMTPIKTLTRCVWAIEAIENVDRDAWDYYSVKLGGRIFPYEPADGTRMKFGAEGGRFKNNIPLPSPDLCNLRLAVTRLMRLSGAAEVVESWKGDYDDGSKSISGVLGHPYTDMILHARLDNVNAWFWLFFYLL</sequence>
<organism evidence="1 2">
    <name type="scientific">Armillaria gallica</name>
    <name type="common">Bulbous honey fungus</name>
    <name type="synonym">Armillaria bulbosa</name>
    <dbReference type="NCBI Taxonomy" id="47427"/>
    <lineage>
        <taxon>Eukaryota</taxon>
        <taxon>Fungi</taxon>
        <taxon>Dikarya</taxon>
        <taxon>Basidiomycota</taxon>
        <taxon>Agaricomycotina</taxon>
        <taxon>Agaricomycetes</taxon>
        <taxon>Agaricomycetidae</taxon>
        <taxon>Agaricales</taxon>
        <taxon>Marasmiineae</taxon>
        <taxon>Physalacriaceae</taxon>
        <taxon>Armillaria</taxon>
    </lineage>
</organism>
<dbReference type="EMBL" id="KZ293659">
    <property type="protein sequence ID" value="PBK92126.1"/>
    <property type="molecule type" value="Genomic_DNA"/>
</dbReference>
<accession>A0A2H3DXE7</accession>
<keyword evidence="2" id="KW-1185">Reference proteome</keyword>
<evidence type="ECO:0000313" key="1">
    <source>
        <dbReference type="EMBL" id="PBK92126.1"/>
    </source>
</evidence>
<name>A0A2H3DXE7_ARMGA</name>